<evidence type="ECO:0000256" key="10">
    <source>
        <dbReference type="ARBA" id="ARBA00023163"/>
    </source>
</evidence>
<dbReference type="AlphaFoldDB" id="A0A2S4VWK7"/>
<evidence type="ECO:0000256" key="7">
    <source>
        <dbReference type="ARBA" id="ARBA00022737"/>
    </source>
</evidence>
<dbReference type="Gene3D" id="3.40.50.150">
    <property type="entry name" value="Vaccinia Virus protein VP39"/>
    <property type="match status" value="1"/>
</dbReference>
<feature type="region of interest" description="Disordered" evidence="16">
    <location>
        <begin position="309"/>
        <end position="341"/>
    </location>
</feature>
<dbReference type="OrthoDB" id="443402at2759"/>
<feature type="compositionally biased region" description="Basic and acidic residues" evidence="16">
    <location>
        <begin position="84"/>
        <end position="99"/>
    </location>
</feature>
<feature type="region of interest" description="Disordered" evidence="16">
    <location>
        <begin position="1"/>
        <end position="99"/>
    </location>
</feature>
<dbReference type="GO" id="GO:0032259">
    <property type="term" value="P:methylation"/>
    <property type="evidence" value="ECO:0007669"/>
    <property type="project" value="UniProtKB-KW"/>
</dbReference>
<evidence type="ECO:0000256" key="3">
    <source>
        <dbReference type="ARBA" id="ARBA00020987"/>
    </source>
</evidence>
<dbReference type="FunFam" id="3.40.50.150:FF:000033">
    <property type="entry name" value="Histone-lysine N-methyltransferase, H3 lysine-79 specific"/>
    <property type="match status" value="1"/>
</dbReference>
<evidence type="ECO:0000256" key="12">
    <source>
        <dbReference type="ARBA" id="ARBA00029821"/>
    </source>
</evidence>
<dbReference type="InterPro" id="IPR029063">
    <property type="entry name" value="SAM-dependent_MTases_sf"/>
</dbReference>
<keyword evidence="7" id="KW-0677">Repeat</keyword>
<keyword evidence="11 14" id="KW-0539">Nucleus</keyword>
<evidence type="ECO:0000256" key="16">
    <source>
        <dbReference type="SAM" id="MobiDB-lite"/>
    </source>
</evidence>
<dbReference type="Proteomes" id="UP000238274">
    <property type="component" value="Unassembled WGS sequence"/>
</dbReference>
<protein>
    <recommendedName>
        <fullName evidence="3 14">Histone-lysine N-methyltransferase, H3 lysine-79 specific</fullName>
        <ecNumber evidence="2 14">2.1.1.360</ecNumber>
    </recommendedName>
    <alternativeName>
        <fullName evidence="12 14">Histone H3-K79 methyltransferase</fullName>
    </alternativeName>
</protein>
<proteinExistence type="inferred from homology"/>
<evidence type="ECO:0000313" key="19">
    <source>
        <dbReference type="Proteomes" id="UP000238274"/>
    </source>
</evidence>
<keyword evidence="5 14" id="KW-0808">Transferase</keyword>
<feature type="compositionally biased region" description="Low complexity" evidence="16">
    <location>
        <begin position="316"/>
        <end position="341"/>
    </location>
</feature>
<evidence type="ECO:0000256" key="8">
    <source>
        <dbReference type="ARBA" id="ARBA00022853"/>
    </source>
</evidence>
<keyword evidence="19" id="KW-1185">Reference proteome</keyword>
<dbReference type="GO" id="GO:0000781">
    <property type="term" value="C:chromosome, telomeric region"/>
    <property type="evidence" value="ECO:0007669"/>
    <property type="project" value="GOC"/>
</dbReference>
<reference evidence="19" key="3">
    <citation type="journal article" date="2018" name="Mol. Plant Microbe Interact.">
        <title>Genome sequence resources for the wheat stripe rust pathogen (Puccinia striiformis f. sp. tritici) and the barley stripe rust pathogen (Puccinia striiformis f. sp. hordei).</title>
        <authorList>
            <person name="Xia C."/>
            <person name="Wang M."/>
            <person name="Yin C."/>
            <person name="Cornejo O.E."/>
            <person name="Hulbert S.H."/>
            <person name="Chen X."/>
        </authorList>
    </citation>
    <scope>NUCLEOTIDE SEQUENCE [LARGE SCALE GENOMIC DNA]</scope>
    <source>
        <strain evidence="19">93TX-2</strain>
    </source>
</reference>
<dbReference type="GO" id="GO:0031509">
    <property type="term" value="P:subtelomeric heterochromatin formation"/>
    <property type="evidence" value="ECO:0007669"/>
    <property type="project" value="InterPro"/>
</dbReference>
<dbReference type="GO" id="GO:0005634">
    <property type="term" value="C:nucleus"/>
    <property type="evidence" value="ECO:0007669"/>
    <property type="project" value="UniProtKB-SubCell"/>
</dbReference>
<reference evidence="18 19" key="1">
    <citation type="submission" date="2017-12" db="EMBL/GenBank/DDBJ databases">
        <title>Gene loss provides genomic basis for host adaptation in cereal stripe rust fungi.</title>
        <authorList>
            <person name="Xia C."/>
        </authorList>
    </citation>
    <scope>NUCLEOTIDE SEQUENCE [LARGE SCALE GENOMIC DNA]</scope>
    <source>
        <strain evidence="18 19">93TX-2</strain>
    </source>
</reference>
<feature type="binding site" evidence="15">
    <location>
        <begin position="452"/>
        <end position="461"/>
    </location>
    <ligand>
        <name>S-adenosyl-L-methionine</name>
        <dbReference type="ChEBI" id="CHEBI:59789"/>
    </ligand>
</feature>
<evidence type="ECO:0000256" key="4">
    <source>
        <dbReference type="ARBA" id="ARBA00022603"/>
    </source>
</evidence>
<dbReference type="EMBL" id="PKSM01000094">
    <property type="protein sequence ID" value="POW13880.1"/>
    <property type="molecule type" value="Genomic_DNA"/>
</dbReference>
<dbReference type="PANTHER" id="PTHR21451">
    <property type="entry name" value="HISTONE H3 METHYLTRANSFERASE"/>
    <property type="match status" value="1"/>
</dbReference>
<feature type="domain" description="DOT1" evidence="17">
    <location>
        <begin position="314"/>
        <end position="643"/>
    </location>
</feature>
<dbReference type="GO" id="GO:0042393">
    <property type="term" value="F:histone binding"/>
    <property type="evidence" value="ECO:0007669"/>
    <property type="project" value="InterPro"/>
</dbReference>
<dbReference type="VEuPathDB" id="FungiDB:PSTT_03723"/>
<feature type="binding site" evidence="15">
    <location>
        <begin position="429"/>
        <end position="432"/>
    </location>
    <ligand>
        <name>S-adenosyl-L-methionine</name>
        <dbReference type="ChEBI" id="CHEBI:59789"/>
    </ligand>
</feature>
<name>A0A2S4VWK7_9BASI</name>
<feature type="region of interest" description="Disordered" evidence="16">
    <location>
        <begin position="124"/>
        <end position="148"/>
    </location>
</feature>
<reference evidence="19" key="2">
    <citation type="journal article" date="2018" name="BMC Genomics">
        <title>Genomic insights into host adaptation between the wheat stripe rust pathogen (Puccinia striiformis f. sp. tritici) and the barley stripe rust pathogen (Puccinia striiformis f. sp. hordei).</title>
        <authorList>
            <person name="Xia C."/>
            <person name="Wang M."/>
            <person name="Yin C."/>
            <person name="Cornejo O.E."/>
            <person name="Hulbert S.H."/>
            <person name="Chen X."/>
        </authorList>
    </citation>
    <scope>NUCLEOTIDE SEQUENCE [LARGE SCALE GENOMIC DNA]</scope>
    <source>
        <strain evidence="19">93TX-2</strain>
    </source>
</reference>
<comment type="catalytic activity">
    <reaction evidence="13 14">
        <text>L-lysyl(79)-[histone H3] + 3 S-adenosyl-L-methionine = N(6),N(6),N(6)-trimethyl-L-lysyl(79)-[histone H3] + 3 S-adenosyl-L-homocysteine + 3 H(+)</text>
        <dbReference type="Rhea" id="RHEA:60328"/>
        <dbReference type="Rhea" id="RHEA-COMP:15549"/>
        <dbReference type="Rhea" id="RHEA-COMP:15552"/>
        <dbReference type="ChEBI" id="CHEBI:15378"/>
        <dbReference type="ChEBI" id="CHEBI:29969"/>
        <dbReference type="ChEBI" id="CHEBI:57856"/>
        <dbReference type="ChEBI" id="CHEBI:59789"/>
        <dbReference type="ChEBI" id="CHEBI:61961"/>
        <dbReference type="EC" id="2.1.1.360"/>
    </reaction>
</comment>
<feature type="binding site" evidence="15">
    <location>
        <begin position="515"/>
        <end position="516"/>
    </location>
    <ligand>
        <name>S-adenosyl-L-methionine</name>
        <dbReference type="ChEBI" id="CHEBI:59789"/>
    </ligand>
</feature>
<dbReference type="InterPro" id="IPR025789">
    <property type="entry name" value="DOT1_dom"/>
</dbReference>
<evidence type="ECO:0000256" key="9">
    <source>
        <dbReference type="ARBA" id="ARBA00023015"/>
    </source>
</evidence>
<feature type="compositionally biased region" description="Polar residues" evidence="16">
    <location>
        <begin position="72"/>
        <end position="83"/>
    </location>
</feature>
<dbReference type="VEuPathDB" id="FungiDB:PSHT_07571"/>
<dbReference type="EC" id="2.1.1.360" evidence="2 14"/>
<evidence type="ECO:0000256" key="15">
    <source>
        <dbReference type="PIRSR" id="PIRSR017570-1"/>
    </source>
</evidence>
<dbReference type="GO" id="GO:0000077">
    <property type="term" value="P:DNA damage checkpoint signaling"/>
    <property type="evidence" value="ECO:0007669"/>
    <property type="project" value="InterPro"/>
</dbReference>
<keyword evidence="9 14" id="KW-0805">Transcription regulation</keyword>
<dbReference type="GO" id="GO:0140956">
    <property type="term" value="F:histone H3K79 trimethyltransferase activity"/>
    <property type="evidence" value="ECO:0007669"/>
    <property type="project" value="UniProtKB-EC"/>
</dbReference>
<evidence type="ECO:0000256" key="2">
    <source>
        <dbReference type="ARBA" id="ARBA00012190"/>
    </source>
</evidence>
<organism evidence="18 19">
    <name type="scientific">Puccinia striiformis</name>
    <dbReference type="NCBI Taxonomy" id="27350"/>
    <lineage>
        <taxon>Eukaryota</taxon>
        <taxon>Fungi</taxon>
        <taxon>Dikarya</taxon>
        <taxon>Basidiomycota</taxon>
        <taxon>Pucciniomycotina</taxon>
        <taxon>Pucciniomycetes</taxon>
        <taxon>Pucciniales</taxon>
        <taxon>Pucciniaceae</taxon>
        <taxon>Puccinia</taxon>
    </lineage>
</organism>
<comment type="function">
    <text evidence="14">Histone methyltransferase that specifically trimethylates histone H3 to form H3K79me3. This methylation is required for telomere silencing and for the pachytene checkpoint during the meiotic cell cycle by allowing the recruitment of RAD9 to double strand breaks. Nucleosomes are preferred as substrate compared to free histone.</text>
</comment>
<gene>
    <name evidence="18" type="ORF">PSHT_07571</name>
</gene>
<evidence type="ECO:0000256" key="14">
    <source>
        <dbReference type="PIRNR" id="PIRNR017570"/>
    </source>
</evidence>
<keyword evidence="6 14" id="KW-0949">S-adenosyl-L-methionine</keyword>
<dbReference type="GO" id="GO:0000786">
    <property type="term" value="C:nucleosome"/>
    <property type="evidence" value="ECO:0007669"/>
    <property type="project" value="InterPro"/>
</dbReference>
<dbReference type="SUPFAM" id="SSF53335">
    <property type="entry name" value="S-adenosyl-L-methionine-dependent methyltransferases"/>
    <property type="match status" value="1"/>
</dbReference>
<evidence type="ECO:0000256" key="11">
    <source>
        <dbReference type="ARBA" id="ARBA00023242"/>
    </source>
</evidence>
<accession>A0A2S4VWK7</accession>
<dbReference type="Pfam" id="PF08123">
    <property type="entry name" value="DOT1"/>
    <property type="match status" value="1"/>
</dbReference>
<evidence type="ECO:0000256" key="6">
    <source>
        <dbReference type="ARBA" id="ARBA00022691"/>
    </source>
</evidence>
<comment type="similarity">
    <text evidence="14">Belongs to the class I-like SAM-binding methyltransferase superfamily. DOT1 family.</text>
</comment>
<evidence type="ECO:0000256" key="5">
    <source>
        <dbReference type="ARBA" id="ARBA00022679"/>
    </source>
</evidence>
<feature type="binding site" evidence="15">
    <location>
        <position position="478"/>
    </location>
    <ligand>
        <name>S-adenosyl-L-methionine</name>
        <dbReference type="ChEBI" id="CHEBI:59789"/>
    </ligand>
</feature>
<dbReference type="PIRSF" id="PIRSF017570">
    <property type="entry name" value="Histone_H3-K79_MeTrfase"/>
    <property type="match status" value="1"/>
</dbReference>
<feature type="compositionally biased region" description="Low complexity" evidence="16">
    <location>
        <begin position="41"/>
        <end position="52"/>
    </location>
</feature>
<evidence type="ECO:0000259" key="17">
    <source>
        <dbReference type="PROSITE" id="PS51569"/>
    </source>
</evidence>
<comment type="subcellular location">
    <subcellularLocation>
        <location evidence="1 14">Nucleus</location>
    </subcellularLocation>
</comment>
<dbReference type="InterPro" id="IPR021162">
    <property type="entry name" value="Dot1"/>
</dbReference>
<dbReference type="InterPro" id="IPR030445">
    <property type="entry name" value="H3-K79_meTrfase"/>
</dbReference>
<keyword evidence="4 14" id="KW-0489">Methyltransferase</keyword>
<dbReference type="PROSITE" id="PS51569">
    <property type="entry name" value="DOT1"/>
    <property type="match status" value="1"/>
</dbReference>
<keyword evidence="10 14" id="KW-0804">Transcription</keyword>
<dbReference type="PANTHER" id="PTHR21451:SF0">
    <property type="entry name" value="HISTONE-LYSINE N-METHYLTRANSFERASE, H3 LYSINE-79 SPECIFIC"/>
    <property type="match status" value="1"/>
</dbReference>
<dbReference type="GO" id="GO:0006281">
    <property type="term" value="P:DNA repair"/>
    <property type="evidence" value="ECO:0007669"/>
    <property type="project" value="InterPro"/>
</dbReference>
<evidence type="ECO:0000256" key="1">
    <source>
        <dbReference type="ARBA" id="ARBA00004123"/>
    </source>
</evidence>
<comment type="caution">
    <text evidence="18">The sequence shown here is derived from an EMBL/GenBank/DDBJ whole genome shotgun (WGS) entry which is preliminary data.</text>
</comment>
<evidence type="ECO:0000313" key="18">
    <source>
        <dbReference type="EMBL" id="POW13880.1"/>
    </source>
</evidence>
<sequence>MVPSGNDVGSAVSPEGSARSDPRLTKQNQKQKQNITIRKLSPSISTSTTTNSKRIKLSTRTTTEEEELPRTKPNQELTSTKTQETTRIKTAERTRTKPEELTRIKTEETTRIKTAEITRIKTAERTRTKTEETTRTKTEETTRTHEITKNQDNEIETRTLNHQDYQSHPIIPRPTVDKTICAYSSSHPLHQPNPSPERKLISSSKLVNSNRNSFKLWFTNHSFDPINWPFKPKIDPQIRVIYPTGAHELFPLLVPKNENDEYRPIDDLLNVITTTLTYYLTPHQSSHFFSEPHPITSISTTNTQTNFNFLNRKPASTTPEPTSSSSSSSSPKIPNLNDPSLDLSSKPLLKELTKSIKRKNGIEFIKLIGWYNRVIKHLIETGSIRTQIRSFTGIPQGISETIIGQTYDRVVGPSIELLQGYETWSSNVYGELKPNFVSEIIRLVDLKPGQIFVDLGSGIGNIVLQVALEVGCLAVGFEIMDGPAVLASKQQREIIGRSHALWGLNLGPPILIKADFTKDSRVGQWLRQADVVLVNNQVFTPDLNESLSLLFLELKEGTKIVSLKPFISTSFKLNQRNLDSPLAILTRPTSSTMTTSTSTTMISNTPGVFRYPPNSVSWTDNPGEFFLSVVDRSKLIQFQSTLISDTS</sequence>
<keyword evidence="8 14" id="KW-0156">Chromatin regulator</keyword>
<evidence type="ECO:0000256" key="13">
    <source>
        <dbReference type="ARBA" id="ARBA00047770"/>
    </source>
</evidence>